<dbReference type="PROSITE" id="PS00012">
    <property type="entry name" value="PHOSPHOPANTETHEINE"/>
    <property type="match status" value="2"/>
</dbReference>
<dbReference type="Gene3D" id="1.10.1200.10">
    <property type="entry name" value="ACP-like"/>
    <property type="match status" value="3"/>
</dbReference>
<dbReference type="InterPro" id="IPR032821">
    <property type="entry name" value="PKS_assoc"/>
</dbReference>
<evidence type="ECO:0000256" key="3">
    <source>
        <dbReference type="ARBA" id="ARBA00022450"/>
    </source>
</evidence>
<dbReference type="InterPro" id="IPR057326">
    <property type="entry name" value="KR_dom"/>
</dbReference>
<dbReference type="Pfam" id="PF00109">
    <property type="entry name" value="ketoacyl-synt"/>
    <property type="match status" value="1"/>
</dbReference>
<dbReference type="InterPro" id="IPR042099">
    <property type="entry name" value="ANL_N_sf"/>
</dbReference>
<dbReference type="Gene3D" id="3.40.50.12780">
    <property type="entry name" value="N-terminal domain of ligase-like"/>
    <property type="match status" value="2"/>
</dbReference>
<dbReference type="Gene3D" id="3.40.47.10">
    <property type="match status" value="1"/>
</dbReference>
<dbReference type="CDD" id="cd12117">
    <property type="entry name" value="A_NRPS_Srf_like"/>
    <property type="match status" value="1"/>
</dbReference>
<dbReference type="CDD" id="cd08953">
    <property type="entry name" value="KR_2_SDR_x"/>
    <property type="match status" value="1"/>
</dbReference>
<feature type="domain" description="Carrier" evidence="7">
    <location>
        <begin position="1619"/>
        <end position="1693"/>
    </location>
</feature>
<dbReference type="SUPFAM" id="SSF52777">
    <property type="entry name" value="CoA-dependent acyltransferases"/>
    <property type="match status" value="2"/>
</dbReference>
<dbReference type="InterPro" id="IPR016039">
    <property type="entry name" value="Thiolase-like"/>
</dbReference>
<keyword evidence="3" id="KW-0596">Phosphopantetheine</keyword>
<keyword evidence="5" id="KW-0808">Transferase</keyword>
<dbReference type="InterPro" id="IPR009081">
    <property type="entry name" value="PP-bd_ACP"/>
</dbReference>
<dbReference type="CDD" id="cd00833">
    <property type="entry name" value="PKS"/>
    <property type="match status" value="1"/>
</dbReference>
<comment type="cofactor">
    <cofactor evidence="1">
        <name>pantetheine 4'-phosphate</name>
        <dbReference type="ChEBI" id="CHEBI:47942"/>
    </cofactor>
</comment>
<dbReference type="Gene3D" id="3.30.559.30">
    <property type="entry name" value="Nonribosomal peptide synthetase, condensation domain"/>
    <property type="match status" value="1"/>
</dbReference>
<dbReference type="PANTHER" id="PTHR45527">
    <property type="entry name" value="NONRIBOSOMAL PEPTIDE SYNTHETASE"/>
    <property type="match status" value="1"/>
</dbReference>
<evidence type="ECO:0000256" key="6">
    <source>
        <dbReference type="SAM" id="MobiDB-lite"/>
    </source>
</evidence>
<dbReference type="Gene3D" id="3.40.50.720">
    <property type="entry name" value="NAD(P)-binding Rossmann-like Domain"/>
    <property type="match status" value="1"/>
</dbReference>
<dbReference type="GO" id="GO:0031177">
    <property type="term" value="F:phosphopantetheine binding"/>
    <property type="evidence" value="ECO:0007669"/>
    <property type="project" value="InterPro"/>
</dbReference>
<dbReference type="PROSITE" id="PS50075">
    <property type="entry name" value="CARRIER"/>
    <property type="match status" value="1"/>
</dbReference>
<dbReference type="InterPro" id="IPR036736">
    <property type="entry name" value="ACP-like_sf"/>
</dbReference>
<dbReference type="EMBL" id="RBPQ01000182">
    <property type="protein sequence ID" value="RMO25530.1"/>
    <property type="molecule type" value="Genomic_DNA"/>
</dbReference>
<dbReference type="InterPro" id="IPR001031">
    <property type="entry name" value="Thioesterase"/>
</dbReference>
<dbReference type="GO" id="GO:0016746">
    <property type="term" value="F:acyltransferase activity"/>
    <property type="evidence" value="ECO:0007669"/>
    <property type="project" value="InterPro"/>
</dbReference>
<dbReference type="PROSITE" id="PS52004">
    <property type="entry name" value="KS3_2"/>
    <property type="match status" value="1"/>
</dbReference>
<dbReference type="InterPro" id="IPR020806">
    <property type="entry name" value="PKS_PP-bd"/>
</dbReference>
<evidence type="ECO:0000256" key="4">
    <source>
        <dbReference type="ARBA" id="ARBA00022553"/>
    </source>
</evidence>
<dbReference type="InterPro" id="IPR020841">
    <property type="entry name" value="PKS_Beta-ketoAc_synthase_dom"/>
</dbReference>
<dbReference type="InterPro" id="IPR014030">
    <property type="entry name" value="Ketoacyl_synth_N"/>
</dbReference>
<gene>
    <name evidence="9" type="ORF">ALQ44_04875</name>
</gene>
<dbReference type="SUPFAM" id="SSF56801">
    <property type="entry name" value="Acetyl-CoA synthetase-like"/>
    <property type="match status" value="2"/>
</dbReference>
<evidence type="ECO:0000256" key="5">
    <source>
        <dbReference type="ARBA" id="ARBA00022679"/>
    </source>
</evidence>
<evidence type="ECO:0000313" key="10">
    <source>
        <dbReference type="Proteomes" id="UP000276886"/>
    </source>
</evidence>
<dbReference type="InterPro" id="IPR025110">
    <property type="entry name" value="AMP-bd_C"/>
</dbReference>
<dbReference type="PANTHER" id="PTHR45527:SF1">
    <property type="entry name" value="FATTY ACID SYNTHASE"/>
    <property type="match status" value="1"/>
</dbReference>
<dbReference type="Pfam" id="PF00550">
    <property type="entry name" value="PP-binding"/>
    <property type="match status" value="2"/>
</dbReference>
<dbReference type="Pfam" id="PF00975">
    <property type="entry name" value="Thioesterase"/>
    <property type="match status" value="1"/>
</dbReference>
<dbReference type="InterPro" id="IPR013968">
    <property type="entry name" value="PKS_KR"/>
</dbReference>
<dbReference type="InterPro" id="IPR045851">
    <property type="entry name" value="AMP-bd_C_sf"/>
</dbReference>
<dbReference type="NCBIfam" id="TIGR01733">
    <property type="entry name" value="AA-adenyl-dom"/>
    <property type="match status" value="2"/>
</dbReference>
<dbReference type="Pfam" id="PF00668">
    <property type="entry name" value="Condensation"/>
    <property type="match status" value="1"/>
</dbReference>
<dbReference type="Gene3D" id="1.10.1240.100">
    <property type="match status" value="1"/>
</dbReference>
<dbReference type="InterPro" id="IPR023213">
    <property type="entry name" value="CAT-like_dom_sf"/>
</dbReference>
<dbReference type="InterPro" id="IPR036291">
    <property type="entry name" value="NAD(P)-bd_dom_sf"/>
</dbReference>
<dbReference type="InterPro" id="IPR001242">
    <property type="entry name" value="Condensation_dom"/>
</dbReference>
<dbReference type="PROSITE" id="PS00455">
    <property type="entry name" value="AMP_BINDING"/>
    <property type="match status" value="1"/>
</dbReference>
<dbReference type="InterPro" id="IPR010071">
    <property type="entry name" value="AA_adenyl_dom"/>
</dbReference>
<evidence type="ECO:0000259" key="8">
    <source>
        <dbReference type="PROSITE" id="PS52004"/>
    </source>
</evidence>
<proteinExistence type="inferred from homology"/>
<dbReference type="SMART" id="SM00825">
    <property type="entry name" value="PKS_KS"/>
    <property type="match status" value="1"/>
</dbReference>
<evidence type="ECO:0000259" key="7">
    <source>
        <dbReference type="PROSITE" id="PS50075"/>
    </source>
</evidence>
<dbReference type="Gene3D" id="3.30.300.30">
    <property type="match status" value="2"/>
</dbReference>
<dbReference type="GO" id="GO:0044550">
    <property type="term" value="P:secondary metabolite biosynthetic process"/>
    <property type="evidence" value="ECO:0007669"/>
    <property type="project" value="TreeGrafter"/>
</dbReference>
<dbReference type="InterPro" id="IPR006162">
    <property type="entry name" value="Ppantetheine_attach_site"/>
</dbReference>
<dbReference type="InterPro" id="IPR000873">
    <property type="entry name" value="AMP-dep_synth/lig_dom"/>
</dbReference>
<organism evidence="9 10">
    <name type="scientific">Pseudomonas syringae pv. pisi</name>
    <dbReference type="NCBI Taxonomy" id="59510"/>
    <lineage>
        <taxon>Bacteria</taxon>
        <taxon>Pseudomonadati</taxon>
        <taxon>Pseudomonadota</taxon>
        <taxon>Gammaproteobacteria</taxon>
        <taxon>Pseudomonadales</taxon>
        <taxon>Pseudomonadaceae</taxon>
        <taxon>Pseudomonas</taxon>
        <taxon>Pseudomonas syringae</taxon>
    </lineage>
</organism>
<keyword evidence="4" id="KW-0597">Phosphoprotein</keyword>
<dbReference type="GO" id="GO:0005737">
    <property type="term" value="C:cytoplasm"/>
    <property type="evidence" value="ECO:0007669"/>
    <property type="project" value="TreeGrafter"/>
</dbReference>
<feature type="region of interest" description="Disordered" evidence="6">
    <location>
        <begin position="645"/>
        <end position="664"/>
    </location>
</feature>
<dbReference type="Pfam" id="PF13193">
    <property type="entry name" value="AMP-binding_C"/>
    <property type="match status" value="1"/>
</dbReference>
<name>A0A3M3TXB9_PSESJ</name>
<evidence type="ECO:0000313" key="9">
    <source>
        <dbReference type="EMBL" id="RMO25530.1"/>
    </source>
</evidence>
<dbReference type="SUPFAM" id="SSF47336">
    <property type="entry name" value="ACP-like"/>
    <property type="match status" value="3"/>
</dbReference>
<evidence type="ECO:0000256" key="2">
    <source>
        <dbReference type="ARBA" id="ARBA00006484"/>
    </source>
</evidence>
<protein>
    <submittedName>
        <fullName evidence="9">Amino acid adenylation</fullName>
    </submittedName>
</protein>
<dbReference type="Pfam" id="PF16197">
    <property type="entry name" value="KAsynt_C_assoc"/>
    <property type="match status" value="1"/>
</dbReference>
<dbReference type="SUPFAM" id="SSF53901">
    <property type="entry name" value="Thiolase-like"/>
    <property type="match status" value="1"/>
</dbReference>
<dbReference type="SUPFAM" id="SSF51735">
    <property type="entry name" value="NAD(P)-binding Rossmann-fold domains"/>
    <property type="match status" value="2"/>
</dbReference>
<dbReference type="SUPFAM" id="SSF53474">
    <property type="entry name" value="alpha/beta-Hydrolases"/>
    <property type="match status" value="1"/>
</dbReference>
<dbReference type="Pfam" id="PF08659">
    <property type="entry name" value="KR"/>
    <property type="match status" value="1"/>
</dbReference>
<comment type="caution">
    <text evidence="9">The sequence shown here is derived from an EMBL/GenBank/DDBJ whole genome shotgun (WGS) entry which is preliminary data.</text>
</comment>
<dbReference type="Pfam" id="PF00501">
    <property type="entry name" value="AMP-binding"/>
    <property type="match status" value="2"/>
</dbReference>
<accession>A0A3M3TXB9</accession>
<evidence type="ECO:0000256" key="1">
    <source>
        <dbReference type="ARBA" id="ARBA00001957"/>
    </source>
</evidence>
<dbReference type="Gene3D" id="3.30.559.10">
    <property type="entry name" value="Chloramphenicol acetyltransferase-like domain"/>
    <property type="match status" value="1"/>
</dbReference>
<sequence length="3103" mass="337621">MASSRGQWLQGPAGTWRALGHAGKRRGASGLADAQARAATFRHAGGAMMNRHAENNARNPQTLLSRFAEQVRRDPQALAVIDRQVRLTYAQLASASERIAKGLLAQGTGPADPIALCMPRCWQWVATILAVLKVGAVVVPLDRASPARRRQLMLDDGGCVGLVTLGEDADSLAAPQRGWYVSVEALLEYPDQPALPLPEDFAASSFLFYTSGTTGTPKAVDVGERGLLRLAQTDSCLDIRAGERVACLSNPAFDACNFELWAPLLNGGCCVIIADADLQDAQQLARVLETQQVDSLFMTVSLFNTLSADNPACFASLRQVLIGGEQVSAAAVRAWYQANPDSRCRIFNAYGPTECTTFAVCYPIPRDFAGDAVPIGRPLPDTGVQVLDAQQRPVASGEAGELYLSGSGVACGYRNRPTETEQRFLRLPKSDAGDVLHYRTGDQVRVNADGLIEYLGRIDRQVKVRGFRIEPGEVEQRILEHPQVAQVHVCTRRQAADDHQLLAFIVPREALDYRDFDQHLRDNLAVWMRPHQLFVLQRLPLTANGKIDQRALLEQPLKPWRLQAGSRADEQHSPTLDWLLTQARRLLAQPELSGEDDWLGSGGDSLKAMRLRSAIRTHWQREITLGAVLSESFSALAERLGDEQGAASAYPPAPPVNHSGRAPATAEQSRLWLMQQRTPQATAYNVPIILHLAAGVELNALADAVQRLLTRHSGLRTAFVSAADGLHQEVHQRDAVCQTFATGAFSEQTWRSFAALVFDTPFDLATSALCKAWLLPFADGSCRLLLNLHHVAIDGWSMNLLFDDLVQLYDDALQGRPSAEPSPGLGTLEFALWQRQWRVDPRYRDQRRALAGLHRQHPASSPALLPVREPGPQARLYRQPLGATRSAALDRFCSRQRVTRYEVLFSVYAWSIYALTGCERPRIASPVSNRPLSEFEDAIGMFANTVLIPTAFDGDKALGQQLHQQTATVREVLALQDVALADLVEDLRLSSSSALFDFMFVLENTDYARLAHTGLRATLEFNETVQAKCPLTLLVVDAGSQLECWWEYQCSYFDAGQMIAVNQLLQQGLDLLLEKPSATLDALLTPYRFNLPPASQGDSAEPPFNTVADWFAYQVSCTPDAPALVDNQQCISYAELDALADTLAATLIEQCPLPEDNDAPLQVVLYLQASVEHIVALLALARLNLTAVPLDPGYPLAVQRQVMQQAQPGCVLYSATTEAALEQLNADRQVCHRVDLSAAARPFERRRHAGQRPLYTLFTSGSTGTPKGVQVPDRTLCNLLHWQRNEGQLPAKSVTLQFSMLSFDVSFQEIFSTLCGGGCYHLINPRWRQDAQALLSYLVQTRIERLFLPCVALQHLAQTAVSQGVYPQALREVITAGEQLLCTEALRNWFGGMPQARLFNHYGPTETHVVSAWRLPAAVQDWPLRAPIGRAVSNARLLLVDEYDRPVPRGSQGYLLVAGPMISRCYLADPALNAARFVELPQPEGMTLFYRTGDLARADANACLHYLGRDDQQIKISGQRIELGQIEAALMQVAQVSNAVVALQAEPPRLVAWLRSEGTLPDALQLDRQISLHLPAHVRIDEYRRVDAWPRTPSGKIDRRALGDLGEVLQRQRTGLPAAPLSALEQKLSELFVAVIGRDIEPDQTFFEAGATSLGLMRLHARYNEVLPQPVAMAALFEHVSVRRLAQHLSIPAGQLSGAGKGSERGAKAGQQPMAIIGMSVNVAGASNLAEFWAMVQGNGLGIERFDAAEGLVGARSQLTGLLDFDPDYFGISLQEARLMDPQQRHLLMGCVQALQHAGLTPKADGPRIGLIASCGETTYFQQMLRETAEGDMPDGFQMALHHDKDFLATKAAYHLDLGGPALSVQAACGSSLIAVHLAAAMLRQGDSDVMLAAGVLIDPTLTDGYRYRPQHIFSRDGLCRPFSDDASGTIGASGYGVVVLKPLDRAQADGDRIYALVEASALNNDGRAKMSYTAPSVAGQSAVISEALRKAGINGADMGYIEAHGTGTLLGDPIEVAALTKAFGAAPAAGCALASVKSQVGHLGAAAGVVGLIRATLAVFHGVIPPNLGFTRINPQIDLQHSPFYIPTTSGPWPEGRRRLAGVSSFGIGGTNAHVIVGAAPQQTARVENSPACLLLSAHSRTALERDMLAIEAWLNAFPEQQAALLHYLQHGRRALPWRFAMICEPGQTPRLQASSIKQVTLSDVRVNASEHSPQALLDAWYAGASIEGSTGSTPPPWDLPPSAFDLQTFRFKPAARAELQPSSAVERQPLADWFYQRQWQRVNRLRTKPTGEGRDVLVVCSHERLDATTLGSLQGVYRHVIEVQAGNGYQQLGPNRYELDPLDPVAFGRLIATLYQNGQTASELDWLHALPLSVGGAVDEQSLAAAQWACLDTLSALLQAWGQNAQKSVLRLWLLSWQACPVNGQVMRPELAALAGITEVAPQEFPIRCHWLDLPTAQLSVQARHLAALLAEPASLPRRVAIRDGYLWQPQLLASPLANPMADSNLLPANGTLLVLGGTGGIGRTLCEHLLQSSQRRVVLLSRGGECPKELHAYASRIDSIAADIADLARWPTVLEQLRERYGHFDGVIHAAGTGAGSLIRQRDAQVLSEAMASKTRGMLAVEALIEQMTPGFVLYCSSMSALFGGAGHLDYAAASAVLDGFTHYRPHAEKGCVRLGINWDIWRDVGMAAASGVGDDAHQRHLAVGMSAQEGCRVFDAAMTAQLPQLLISTTDPATARQFYPVRHSAGSTLADTAPALTADTEAPDRLPEHLHDCLCKWLGVSALQPDASLYELGADSLTLLDLIDELQAATGVVFQLSQFSHKVSLAEVLTLVQASGAVTAADENQWADAVRIDQWHAGAGRERLYLIHPVGGDVQAYRELASALHPDLGVWVIADPALRLPDLPNISVDERAQLYLKALQAHHPDGTAWRLAGWSFGAWVTQAMCSLLTEDCEQPLLYLIDPPAPDAGNELAQIGEAQIQQVFQREFSARRGVNTASEDASSYLQSLIVCCQNNMASMAGHQPEALLRTPVRLFIATQPNPYGMGSAWRIADLQRAWQGLLPHMSSWEALDTDHYGIVAAPWAQVIAEMINADLSSIKG</sequence>
<dbReference type="Proteomes" id="UP000276886">
    <property type="component" value="Unassembled WGS sequence"/>
</dbReference>
<dbReference type="InterPro" id="IPR014031">
    <property type="entry name" value="Ketoacyl_synth_C"/>
</dbReference>
<reference evidence="9 10" key="1">
    <citation type="submission" date="2018-08" db="EMBL/GenBank/DDBJ databases">
        <title>Recombination of ecologically and evolutionarily significant loci maintains genetic cohesion in the Pseudomonas syringae species complex.</title>
        <authorList>
            <person name="Dillon M."/>
            <person name="Thakur S."/>
            <person name="Almeida R.N.D."/>
            <person name="Weir B.S."/>
            <person name="Guttman D.S."/>
        </authorList>
    </citation>
    <scope>NUCLEOTIDE SEQUENCE [LARGE SCALE GENOMIC DNA]</scope>
    <source>
        <strain evidence="9 10">ICMP 2788</strain>
    </source>
</reference>
<dbReference type="InterPro" id="IPR029058">
    <property type="entry name" value="AB_hydrolase_fold"/>
</dbReference>
<dbReference type="Pfam" id="PF02801">
    <property type="entry name" value="Ketoacyl-synt_C"/>
    <property type="match status" value="1"/>
</dbReference>
<dbReference type="InterPro" id="IPR020845">
    <property type="entry name" value="AMP-binding_CS"/>
</dbReference>
<dbReference type="GO" id="GO:0043041">
    <property type="term" value="P:amino acid activation for nonribosomal peptide biosynthetic process"/>
    <property type="evidence" value="ECO:0007669"/>
    <property type="project" value="TreeGrafter"/>
</dbReference>
<feature type="domain" description="Ketosynthase family 3 (KS3)" evidence="8">
    <location>
        <begin position="1711"/>
        <end position="2120"/>
    </location>
</feature>
<dbReference type="Gene3D" id="3.40.50.1820">
    <property type="entry name" value="alpha/beta hydrolase"/>
    <property type="match status" value="1"/>
</dbReference>
<dbReference type="SMART" id="SM00823">
    <property type="entry name" value="PKS_PP"/>
    <property type="match status" value="2"/>
</dbReference>
<dbReference type="SMART" id="SM00822">
    <property type="entry name" value="PKS_KR"/>
    <property type="match status" value="1"/>
</dbReference>
<comment type="similarity">
    <text evidence="2">Belongs to the short-chain dehydrogenases/reductases (SDR) family.</text>
</comment>